<feature type="chain" id="PRO_5040834113" description="AAA+ ATPase domain-containing protein" evidence="3">
    <location>
        <begin position="31"/>
        <end position="503"/>
    </location>
</feature>
<gene>
    <name evidence="4" type="ORF">TrCOL_g8884</name>
</gene>
<dbReference type="OrthoDB" id="40111at2759"/>
<name>A0A9W7LFG2_9STRA</name>
<evidence type="ECO:0008006" key="6">
    <source>
        <dbReference type="Google" id="ProtNLM"/>
    </source>
</evidence>
<keyword evidence="2" id="KW-1133">Transmembrane helix</keyword>
<accession>A0A9W7LFG2</accession>
<keyword evidence="3" id="KW-0732">Signal</keyword>
<feature type="signal peptide" evidence="3">
    <location>
        <begin position="1"/>
        <end position="30"/>
    </location>
</feature>
<reference evidence="5" key="1">
    <citation type="journal article" date="2023" name="Commun. Biol.">
        <title>Genome analysis of Parmales, the sister group of diatoms, reveals the evolutionary specialization of diatoms from phago-mixotrophs to photoautotrophs.</title>
        <authorList>
            <person name="Ban H."/>
            <person name="Sato S."/>
            <person name="Yoshikawa S."/>
            <person name="Yamada K."/>
            <person name="Nakamura Y."/>
            <person name="Ichinomiya M."/>
            <person name="Sato N."/>
            <person name="Blanc-Mathieu R."/>
            <person name="Endo H."/>
            <person name="Kuwata A."/>
            <person name="Ogata H."/>
        </authorList>
    </citation>
    <scope>NUCLEOTIDE SEQUENCE [LARGE SCALE GENOMIC DNA]</scope>
</reference>
<evidence type="ECO:0000256" key="1">
    <source>
        <dbReference type="SAM" id="MobiDB-lite"/>
    </source>
</evidence>
<feature type="transmembrane region" description="Helical" evidence="2">
    <location>
        <begin position="319"/>
        <end position="337"/>
    </location>
</feature>
<organism evidence="4 5">
    <name type="scientific">Triparma columacea</name>
    <dbReference type="NCBI Taxonomy" id="722753"/>
    <lineage>
        <taxon>Eukaryota</taxon>
        <taxon>Sar</taxon>
        <taxon>Stramenopiles</taxon>
        <taxon>Ochrophyta</taxon>
        <taxon>Bolidophyceae</taxon>
        <taxon>Parmales</taxon>
        <taxon>Triparmaceae</taxon>
        <taxon>Triparma</taxon>
    </lineage>
</organism>
<dbReference type="SUPFAM" id="SSF52540">
    <property type="entry name" value="P-loop containing nucleoside triphosphate hydrolases"/>
    <property type="match status" value="1"/>
</dbReference>
<evidence type="ECO:0000313" key="5">
    <source>
        <dbReference type="Proteomes" id="UP001165065"/>
    </source>
</evidence>
<dbReference type="AlphaFoldDB" id="A0A9W7LFG2"/>
<feature type="region of interest" description="Disordered" evidence="1">
    <location>
        <begin position="236"/>
        <end position="261"/>
    </location>
</feature>
<evidence type="ECO:0000256" key="3">
    <source>
        <dbReference type="SAM" id="SignalP"/>
    </source>
</evidence>
<evidence type="ECO:0000313" key="4">
    <source>
        <dbReference type="EMBL" id="GMI47951.1"/>
    </source>
</evidence>
<dbReference type="InterPro" id="IPR027417">
    <property type="entry name" value="P-loop_NTPase"/>
</dbReference>
<comment type="caution">
    <text evidence="4">The sequence shown here is derived from an EMBL/GenBank/DDBJ whole genome shotgun (WGS) entry which is preliminary data.</text>
</comment>
<keyword evidence="2" id="KW-0812">Transmembrane</keyword>
<keyword evidence="5" id="KW-1185">Reference proteome</keyword>
<sequence length="503" mass="55944">MTLPYLRNRLPLVLTVTVLVFLDIATPSHSWKCLFPPSRVKFQGSQSVLSVQRRRELLLDGPTLEIEAGSMTVLTGPSGAGKTLWMKEMMACLNGSEQMGDGISCAEGSGAEKLRGVWCDRYTVSRSKQAPSVSLSIIESVESKLTPPCVLFVDELVDTESMPVRRAVYKGVNDLCREKMCAAVWATHKFEGLSGRRVGLRNGRLVSTTELHAHLGGEGGGGGEEVVESVVEPKVEPEVGPEVDEQPPPYSPAPTPNSSSISPLVSDVLIKTNEFFRTATISPVRNFLTIPSNPPPSSPLAPLEAALSPPTLPPIPRPTWLTISMSVPTGLLWYGYYKFSVEEELFQMELRQTGRVSGAGGYGTLIGFSYAVIFGGFFSLLPLTEGFSELILRTAGVLLLASQVNLYCRVNELCEEVGIDRPLHPWWALLPPPLDVVVGLRQVHYLALYATKIREEEWQRDKVAEEWFPFISSERFTLKEFVREPRRWFRLPFLNTEEWEDFW</sequence>
<dbReference type="Gene3D" id="3.40.50.300">
    <property type="entry name" value="P-loop containing nucleotide triphosphate hydrolases"/>
    <property type="match status" value="1"/>
</dbReference>
<keyword evidence="2" id="KW-0472">Membrane</keyword>
<dbReference type="EMBL" id="BRYA01000366">
    <property type="protein sequence ID" value="GMI47951.1"/>
    <property type="molecule type" value="Genomic_DNA"/>
</dbReference>
<dbReference type="Proteomes" id="UP001165065">
    <property type="component" value="Unassembled WGS sequence"/>
</dbReference>
<feature type="compositionally biased region" description="Pro residues" evidence="1">
    <location>
        <begin position="246"/>
        <end position="255"/>
    </location>
</feature>
<protein>
    <recommendedName>
        <fullName evidence="6">AAA+ ATPase domain-containing protein</fullName>
    </recommendedName>
</protein>
<feature type="transmembrane region" description="Helical" evidence="2">
    <location>
        <begin position="358"/>
        <end position="378"/>
    </location>
</feature>
<evidence type="ECO:0000256" key="2">
    <source>
        <dbReference type="SAM" id="Phobius"/>
    </source>
</evidence>
<proteinExistence type="predicted"/>